<proteinExistence type="predicted"/>
<feature type="compositionally biased region" description="Basic and acidic residues" evidence="1">
    <location>
        <begin position="684"/>
        <end position="703"/>
    </location>
</feature>
<feature type="region of interest" description="Disordered" evidence="1">
    <location>
        <begin position="1"/>
        <end position="27"/>
    </location>
</feature>
<sequence length="711" mass="81309">MSTLSPMLSPKISPKPSPRISRKQDATPTVYIKLSENPENQPKKILLPRRMAHLMENCIKIYQQPKIKSILDEKGFLIESIHDIEPGSTIYLSTIDPAFIPRDPKRRPRSPDIAKNVSTPKKEVIDENQQQNEIEQKEAREKKALLEKKKTSNSPTSPTSPTTPANDALSPSTTPSKKFRVSPITKIDMRKITRPPSSSDDDDDDDDDSRADAASMSTKLTAFLAQHEDNSSDEETEEIRRHREEKRRKKMLYQSVVSIQDPKNQAFQQLIEEIIPPQDAPRLIEDGLDLIASDRKKFIQMTSDLEGEQLYLWIKGASDQPFLKRYPMQPYHDPITGIVTNFLTKHRHIAHKQYEYRFKAAVIGPKKSGKSTLLGNAVDNYLLDLAATGLWKSTFILAIDFKQLSPFLNEYQTFYNKLLDLTLDALSKQRPVIRPDLPAIRRQLKSAVENRSPLLGIHHYREIDVIAKHINEAWRNEYCFCSFLNHVCLLPVTLSKAVGMKHVSLFVDNFEYADVNLYPHEPFDSRDGQAIFIEHMKYALNHANFILSGEKSEKLFQILPPFDEDGVDLSAGIDYITPFEATSDLGSRLKYDFLIECHEEPQPIRVDIGMCGGVVPYVAAWDELHHSLFVLERTNKDNDQYEDMKFTCITDAQTLIDLIFVCENSRKITVVGVKRDKRGNDFQLRYDDGQSDKNTEEQSEDKISVSLSIME</sequence>
<protein>
    <submittedName>
        <fullName evidence="2">Uncharacterized protein</fullName>
    </submittedName>
</protein>
<reference evidence="2" key="1">
    <citation type="submission" date="2016-10" db="EMBL/GenBank/DDBJ databases">
        <authorList>
            <person name="Benchimol M."/>
            <person name="Almeida L.G."/>
            <person name="Vasconcelos A.T."/>
            <person name="Perreira-Neves A."/>
            <person name="Rosa I.A."/>
            <person name="Tasca T."/>
            <person name="Bogo M.R."/>
            <person name="de Souza W."/>
        </authorList>
    </citation>
    <scope>NUCLEOTIDE SEQUENCE [LARGE SCALE GENOMIC DNA]</scope>
    <source>
        <strain evidence="2">K</strain>
    </source>
</reference>
<feature type="compositionally biased region" description="Low complexity" evidence="1">
    <location>
        <begin position="1"/>
        <end position="14"/>
    </location>
</feature>
<comment type="caution">
    <text evidence="2">The sequence shown here is derived from an EMBL/GenBank/DDBJ whole genome shotgun (WGS) entry which is preliminary data.</text>
</comment>
<feature type="region of interest" description="Disordered" evidence="1">
    <location>
        <begin position="99"/>
        <end position="247"/>
    </location>
</feature>
<evidence type="ECO:0000313" key="2">
    <source>
        <dbReference type="EMBL" id="OHT07251.1"/>
    </source>
</evidence>
<feature type="compositionally biased region" description="Acidic residues" evidence="1">
    <location>
        <begin position="199"/>
        <end position="209"/>
    </location>
</feature>
<name>A0A1J4K7S6_9EUKA</name>
<feature type="compositionally biased region" description="Low complexity" evidence="1">
    <location>
        <begin position="152"/>
        <end position="164"/>
    </location>
</feature>
<dbReference type="OrthoDB" id="10648706at2759"/>
<feature type="compositionally biased region" description="Basic and acidic residues" evidence="1">
    <location>
        <begin position="134"/>
        <end position="150"/>
    </location>
</feature>
<evidence type="ECO:0000313" key="3">
    <source>
        <dbReference type="Proteomes" id="UP000179807"/>
    </source>
</evidence>
<dbReference type="EMBL" id="MLAK01000703">
    <property type="protein sequence ID" value="OHT07251.1"/>
    <property type="molecule type" value="Genomic_DNA"/>
</dbReference>
<gene>
    <name evidence="2" type="ORF">TRFO_24659</name>
</gene>
<dbReference type="RefSeq" id="XP_068360387.1">
    <property type="nucleotide sequence ID" value="XM_068503882.1"/>
</dbReference>
<dbReference type="AlphaFoldDB" id="A0A1J4K7S6"/>
<dbReference type="GeneID" id="94838586"/>
<keyword evidence="3" id="KW-1185">Reference proteome</keyword>
<organism evidence="2 3">
    <name type="scientific">Tritrichomonas foetus</name>
    <dbReference type="NCBI Taxonomy" id="1144522"/>
    <lineage>
        <taxon>Eukaryota</taxon>
        <taxon>Metamonada</taxon>
        <taxon>Parabasalia</taxon>
        <taxon>Tritrichomonadida</taxon>
        <taxon>Tritrichomonadidae</taxon>
        <taxon>Tritrichomonas</taxon>
    </lineage>
</organism>
<dbReference type="Proteomes" id="UP000179807">
    <property type="component" value="Unassembled WGS sequence"/>
</dbReference>
<feature type="region of interest" description="Disordered" evidence="1">
    <location>
        <begin position="684"/>
        <end position="711"/>
    </location>
</feature>
<evidence type="ECO:0000256" key="1">
    <source>
        <dbReference type="SAM" id="MobiDB-lite"/>
    </source>
</evidence>
<accession>A0A1J4K7S6</accession>
<dbReference type="VEuPathDB" id="TrichDB:TRFO_24659"/>